<feature type="region of interest" description="Disordered" evidence="1">
    <location>
        <begin position="1"/>
        <end position="29"/>
    </location>
</feature>
<accession>A0ABY4W784</accession>
<evidence type="ECO:0000313" key="2">
    <source>
        <dbReference type="EMBL" id="USG61615.1"/>
    </source>
</evidence>
<dbReference type="RefSeq" id="WP_251934742.1">
    <property type="nucleotide sequence ID" value="NZ_CP098747.1"/>
</dbReference>
<sequence>MQNISEDDFVAPQDDKGSKNHSANNPEPEFAMECLEEAHEGLSWFDTTGNEFG</sequence>
<dbReference type="EMBL" id="CP098747">
    <property type="protein sequence ID" value="USG61615.1"/>
    <property type="molecule type" value="Genomic_DNA"/>
</dbReference>
<name>A0ABY4W784_9PROT</name>
<reference evidence="2" key="1">
    <citation type="submission" date="2022-06" db="EMBL/GenBank/DDBJ databases">
        <title>Sneathiella actinostolidae sp. nov., isolated from a sea anemonein the Western Pacific Ocean.</title>
        <authorList>
            <person name="Wei M.J."/>
        </authorList>
    </citation>
    <scope>NUCLEOTIDE SEQUENCE</scope>
    <source>
        <strain evidence="2">PHK-P5</strain>
    </source>
</reference>
<dbReference type="Proteomes" id="UP001056291">
    <property type="component" value="Chromosome"/>
</dbReference>
<keyword evidence="3" id="KW-1185">Reference proteome</keyword>
<evidence type="ECO:0000313" key="3">
    <source>
        <dbReference type="Proteomes" id="UP001056291"/>
    </source>
</evidence>
<proteinExistence type="predicted"/>
<evidence type="ECO:0000256" key="1">
    <source>
        <dbReference type="SAM" id="MobiDB-lite"/>
    </source>
</evidence>
<protein>
    <submittedName>
        <fullName evidence="2">Uncharacterized protein</fullName>
    </submittedName>
</protein>
<gene>
    <name evidence="2" type="ORF">NBZ79_01315</name>
</gene>
<organism evidence="2 3">
    <name type="scientific">Sneathiella marina</name>
    <dbReference type="NCBI Taxonomy" id="2950108"/>
    <lineage>
        <taxon>Bacteria</taxon>
        <taxon>Pseudomonadati</taxon>
        <taxon>Pseudomonadota</taxon>
        <taxon>Alphaproteobacteria</taxon>
        <taxon>Sneathiellales</taxon>
        <taxon>Sneathiellaceae</taxon>
        <taxon>Sneathiella</taxon>
    </lineage>
</organism>